<name>A0A4D4J3G7_9PSEU</name>
<dbReference type="EMBL" id="BJFL01000004">
    <property type="protein sequence ID" value="GDY29622.1"/>
    <property type="molecule type" value="Genomic_DNA"/>
</dbReference>
<dbReference type="GO" id="GO:0008483">
    <property type="term" value="F:transaminase activity"/>
    <property type="evidence" value="ECO:0007669"/>
    <property type="project" value="UniProtKB-KW"/>
</dbReference>
<evidence type="ECO:0000256" key="5">
    <source>
        <dbReference type="RuleBase" id="RU003560"/>
    </source>
</evidence>
<dbReference type="Pfam" id="PF00202">
    <property type="entry name" value="Aminotran_3"/>
    <property type="match status" value="1"/>
</dbReference>
<organism evidence="6 7">
    <name type="scientific">Gandjariella thermophila</name>
    <dbReference type="NCBI Taxonomy" id="1931992"/>
    <lineage>
        <taxon>Bacteria</taxon>
        <taxon>Bacillati</taxon>
        <taxon>Actinomycetota</taxon>
        <taxon>Actinomycetes</taxon>
        <taxon>Pseudonocardiales</taxon>
        <taxon>Pseudonocardiaceae</taxon>
        <taxon>Gandjariella</taxon>
    </lineage>
</organism>
<keyword evidence="2 6" id="KW-0032">Aminotransferase</keyword>
<dbReference type="Gene3D" id="3.40.640.10">
    <property type="entry name" value="Type I PLP-dependent aspartate aminotransferase-like (Major domain)"/>
    <property type="match status" value="1"/>
</dbReference>
<reference evidence="7" key="1">
    <citation type="submission" date="2019-04" db="EMBL/GenBank/DDBJ databases">
        <title>Draft genome sequence of Pseudonocardiaceae bacterium SL3-2-4.</title>
        <authorList>
            <person name="Ningsih F."/>
            <person name="Yokota A."/>
            <person name="Sakai Y."/>
            <person name="Nanatani K."/>
            <person name="Yabe S."/>
            <person name="Oetari A."/>
            <person name="Sjamsuridzal W."/>
        </authorList>
    </citation>
    <scope>NUCLEOTIDE SEQUENCE [LARGE SCALE GENOMIC DNA]</scope>
    <source>
        <strain evidence="7">SL3-2-4</strain>
    </source>
</reference>
<dbReference type="InterPro" id="IPR015422">
    <property type="entry name" value="PyrdxlP-dep_Trfase_small"/>
</dbReference>
<dbReference type="GO" id="GO:0042802">
    <property type="term" value="F:identical protein binding"/>
    <property type="evidence" value="ECO:0007669"/>
    <property type="project" value="TreeGrafter"/>
</dbReference>
<sequence length="396" mass="40729">MALGYKMIGHGAYEVAADGATVRLSDGRELVDFGSYAVALLGHRHGPVVDAVAEQLARMPTATRALANPAVTGFVDELLARCGPRLQRVWLGSDGADAVEAAVKLARRGTGRPRVLAVEGAFHGKTLGALALTWSPAFRQGLESALAPVTHIAPTDRGAVAREAAAGDVAALIVEPIQGENGVRPLDADIVAGWAADAHAAGAFVISDEIQVGLRRCGEFSLALARGWQPDAVLFGKPLGGGVVPLSAVVATPELYGPLTADPTFHSATFGGHPLACAAGTAALRAIDDLAGRGAAVADRVERELRGLADRHPLVVSGLRGQGLLWGIDFPTPAVAGSVLTDLAEHGLLVSPCLSASRTIRLLPPMVTTEAELRRAVDALDGALAAAVDYLPEVAS</sequence>
<dbReference type="PANTHER" id="PTHR11986:SF79">
    <property type="entry name" value="ACETYLORNITHINE AMINOTRANSFERASE, MITOCHONDRIAL"/>
    <property type="match status" value="1"/>
</dbReference>
<keyword evidence="4 5" id="KW-0663">Pyridoxal phosphate</keyword>
<evidence type="ECO:0000313" key="7">
    <source>
        <dbReference type="Proteomes" id="UP000298860"/>
    </source>
</evidence>
<dbReference type="InterPro" id="IPR050103">
    <property type="entry name" value="Class-III_PLP-dep_AT"/>
</dbReference>
<dbReference type="Gene3D" id="3.90.1150.10">
    <property type="entry name" value="Aspartate Aminotransferase, domain 1"/>
    <property type="match status" value="1"/>
</dbReference>
<comment type="similarity">
    <text evidence="5">Belongs to the class-III pyridoxal-phosphate-dependent aminotransferase family.</text>
</comment>
<dbReference type="PROSITE" id="PS00600">
    <property type="entry name" value="AA_TRANSFER_CLASS_3"/>
    <property type="match status" value="1"/>
</dbReference>
<dbReference type="InterPro" id="IPR015421">
    <property type="entry name" value="PyrdxlP-dep_Trfase_major"/>
</dbReference>
<evidence type="ECO:0000256" key="2">
    <source>
        <dbReference type="ARBA" id="ARBA00022576"/>
    </source>
</evidence>
<proteinExistence type="inferred from homology"/>
<dbReference type="InterPro" id="IPR049704">
    <property type="entry name" value="Aminotrans_3_PPA_site"/>
</dbReference>
<protein>
    <submittedName>
        <fullName evidence="6">Aminotransferase</fullName>
    </submittedName>
</protein>
<dbReference type="PANTHER" id="PTHR11986">
    <property type="entry name" value="AMINOTRANSFERASE CLASS III"/>
    <property type="match status" value="1"/>
</dbReference>
<evidence type="ECO:0000256" key="1">
    <source>
        <dbReference type="ARBA" id="ARBA00001933"/>
    </source>
</evidence>
<evidence type="ECO:0000313" key="6">
    <source>
        <dbReference type="EMBL" id="GDY29622.1"/>
    </source>
</evidence>
<keyword evidence="3 6" id="KW-0808">Transferase</keyword>
<dbReference type="Proteomes" id="UP000298860">
    <property type="component" value="Unassembled WGS sequence"/>
</dbReference>
<comment type="caution">
    <text evidence="6">The sequence shown here is derived from an EMBL/GenBank/DDBJ whole genome shotgun (WGS) entry which is preliminary data.</text>
</comment>
<dbReference type="AlphaFoldDB" id="A0A4D4J3G7"/>
<dbReference type="FunFam" id="3.40.640.10:FF:000004">
    <property type="entry name" value="Acetylornithine aminotransferase"/>
    <property type="match status" value="1"/>
</dbReference>
<comment type="cofactor">
    <cofactor evidence="1">
        <name>pyridoxal 5'-phosphate</name>
        <dbReference type="ChEBI" id="CHEBI:597326"/>
    </cofactor>
</comment>
<accession>A0A4D4J3G7</accession>
<dbReference type="GO" id="GO:0030170">
    <property type="term" value="F:pyridoxal phosphate binding"/>
    <property type="evidence" value="ECO:0007669"/>
    <property type="project" value="InterPro"/>
</dbReference>
<evidence type="ECO:0000256" key="3">
    <source>
        <dbReference type="ARBA" id="ARBA00022679"/>
    </source>
</evidence>
<gene>
    <name evidence="6" type="ORF">GTS_12550</name>
</gene>
<evidence type="ECO:0000256" key="4">
    <source>
        <dbReference type="ARBA" id="ARBA00022898"/>
    </source>
</evidence>
<dbReference type="PIRSF" id="PIRSF000521">
    <property type="entry name" value="Transaminase_4ab_Lys_Orn"/>
    <property type="match status" value="1"/>
</dbReference>
<dbReference type="InterPro" id="IPR005814">
    <property type="entry name" value="Aminotrans_3"/>
</dbReference>
<keyword evidence="7" id="KW-1185">Reference proteome</keyword>
<dbReference type="SUPFAM" id="SSF53383">
    <property type="entry name" value="PLP-dependent transferases"/>
    <property type="match status" value="1"/>
</dbReference>
<dbReference type="CDD" id="cd00610">
    <property type="entry name" value="OAT_like"/>
    <property type="match status" value="1"/>
</dbReference>
<dbReference type="InterPro" id="IPR015424">
    <property type="entry name" value="PyrdxlP-dep_Trfase"/>
</dbReference>